<sequence length="220" mass="25244">MNLFQVRKGQFVYYNNELHKVYAVKPMYKQSVHLMRLKDSTQHLCSAKEVEKYQPKALDSFIFNKKAYTLNKERAAKVGDFILVTNPNPDYLDHYTLNEIEVVARVEDEGVITNNSNGIKHTEYLLMAPGREENSHPIDFRDAHLPTEDELKDSSSGELDENLEPTIGDVYKKIDSQIESMVIAIHGNTVFLGGGFQLPKDELLDSQKWVFLYSLLDQES</sequence>
<dbReference type="AlphaFoldDB" id="A0A0A3J1Y9"/>
<proteinExistence type="predicted"/>
<reference evidence="1 2" key="1">
    <citation type="submission" date="2014-02" db="EMBL/GenBank/DDBJ databases">
        <title>Draft genome sequence of Lysinibacillus massiliensis CCUG 49529.</title>
        <authorList>
            <person name="Zhang F."/>
            <person name="Wang G."/>
            <person name="Zhang L."/>
        </authorList>
    </citation>
    <scope>NUCLEOTIDE SEQUENCE [LARGE SCALE GENOMIC DNA]</scope>
    <source>
        <strain evidence="1 2">CCUG 49529</strain>
    </source>
</reference>
<comment type="caution">
    <text evidence="1">The sequence shown here is derived from an EMBL/GenBank/DDBJ whole genome shotgun (WGS) entry which is preliminary data.</text>
</comment>
<keyword evidence="2" id="KW-1185">Reference proteome</keyword>
<dbReference type="RefSeq" id="WP_036175200.1">
    <property type="nucleotide sequence ID" value="NZ_AVCZ01000012.1"/>
</dbReference>
<dbReference type="OrthoDB" id="2835997at2"/>
<dbReference type="Proteomes" id="UP000030595">
    <property type="component" value="Unassembled WGS sequence"/>
</dbReference>
<evidence type="ECO:0000313" key="1">
    <source>
        <dbReference type="EMBL" id="KGR90946.1"/>
    </source>
</evidence>
<evidence type="ECO:0000313" key="2">
    <source>
        <dbReference type="Proteomes" id="UP000030595"/>
    </source>
</evidence>
<gene>
    <name evidence="1" type="ORF">CD30_08620</name>
</gene>
<organism evidence="1 2">
    <name type="scientific">Ureibacillus massiliensis 4400831 = CIP 108448 = CCUG 49529</name>
    <dbReference type="NCBI Taxonomy" id="1211035"/>
    <lineage>
        <taxon>Bacteria</taxon>
        <taxon>Bacillati</taxon>
        <taxon>Bacillota</taxon>
        <taxon>Bacilli</taxon>
        <taxon>Bacillales</taxon>
        <taxon>Caryophanaceae</taxon>
        <taxon>Ureibacillus</taxon>
    </lineage>
</organism>
<name>A0A0A3J1Y9_9BACL</name>
<protein>
    <submittedName>
        <fullName evidence="1">Uncharacterized protein</fullName>
    </submittedName>
</protein>
<dbReference type="EMBL" id="JPVQ01000012">
    <property type="protein sequence ID" value="KGR90946.1"/>
    <property type="molecule type" value="Genomic_DNA"/>
</dbReference>
<accession>A0A0A3J1Y9</accession>
<dbReference type="eggNOG" id="ENOG502ZBPI">
    <property type="taxonomic scope" value="Bacteria"/>
</dbReference>